<protein>
    <recommendedName>
        <fullName evidence="3">Prophage protein</fullName>
    </recommendedName>
</protein>
<name>A0ABD7YTT9_9LACO</name>
<dbReference type="RefSeq" id="WP_283473471.1">
    <property type="nucleotide sequence ID" value="NZ_CP114501.1"/>
</dbReference>
<accession>A0ABD7YTT9</accession>
<dbReference type="EMBL" id="CP114509">
    <property type="protein sequence ID" value="WHS17214.1"/>
    <property type="molecule type" value="Genomic_DNA"/>
</dbReference>
<dbReference type="Proteomes" id="UP001224533">
    <property type="component" value="Chromosome"/>
</dbReference>
<dbReference type="AlphaFoldDB" id="A0ABD7YTT9"/>
<proteinExistence type="predicted"/>
<reference evidence="1 2" key="1">
    <citation type="submission" date="2022-12" db="EMBL/GenBank/DDBJ databases">
        <title>Assessment of beneficial effects and identification of host adaptation-associated genes of Ligilactobacillus salivarius isolated from Meles meles.</title>
        <authorList>
            <person name="Wang Y."/>
        </authorList>
    </citation>
    <scope>NUCLEOTIDE SEQUENCE [LARGE SCALE GENOMIC DNA]</scope>
    <source>
        <strain evidence="1 2">S35</strain>
    </source>
</reference>
<gene>
    <name evidence="1" type="ORF">O2U02_06950</name>
</gene>
<evidence type="ECO:0000313" key="2">
    <source>
        <dbReference type="Proteomes" id="UP001224533"/>
    </source>
</evidence>
<organism evidence="1 2">
    <name type="scientific">Ligilactobacillus salivarius</name>
    <dbReference type="NCBI Taxonomy" id="1624"/>
    <lineage>
        <taxon>Bacteria</taxon>
        <taxon>Bacillati</taxon>
        <taxon>Bacillota</taxon>
        <taxon>Bacilli</taxon>
        <taxon>Lactobacillales</taxon>
        <taxon>Lactobacillaceae</taxon>
        <taxon>Ligilactobacillus</taxon>
    </lineage>
</organism>
<evidence type="ECO:0008006" key="3">
    <source>
        <dbReference type="Google" id="ProtNLM"/>
    </source>
</evidence>
<sequence>MAYVNADVKVNETNFLASSHYISFTKQVDDTNYAVVTGKDGRKVVPAGSVYPSNDAKAIGITLDEVDVTNGPQPVPVVVEGYIKSKALPKAPDATAVTALKEIKFIDKTAE</sequence>
<evidence type="ECO:0000313" key="1">
    <source>
        <dbReference type="EMBL" id="WHS17214.1"/>
    </source>
</evidence>